<comment type="caution">
    <text evidence="2">The sequence shown here is derived from an EMBL/GenBank/DDBJ whole genome shotgun (WGS) entry which is preliminary data.</text>
</comment>
<dbReference type="AlphaFoldDB" id="X1E4I5"/>
<proteinExistence type="predicted"/>
<keyword evidence="1" id="KW-0812">Transmembrane</keyword>
<gene>
    <name evidence="2" type="ORF">S01H4_56207</name>
</gene>
<keyword evidence="1" id="KW-1133">Transmembrane helix</keyword>
<reference evidence="2" key="1">
    <citation type="journal article" date="2014" name="Front. Microbiol.">
        <title>High frequency of phylogenetically diverse reductive dehalogenase-homologous genes in deep subseafloor sedimentary metagenomes.</title>
        <authorList>
            <person name="Kawai M."/>
            <person name="Futagami T."/>
            <person name="Toyoda A."/>
            <person name="Takaki Y."/>
            <person name="Nishi S."/>
            <person name="Hori S."/>
            <person name="Arai W."/>
            <person name="Tsubouchi T."/>
            <person name="Morono Y."/>
            <person name="Uchiyama I."/>
            <person name="Ito T."/>
            <person name="Fujiyama A."/>
            <person name="Inagaki F."/>
            <person name="Takami H."/>
        </authorList>
    </citation>
    <scope>NUCLEOTIDE SEQUENCE</scope>
    <source>
        <strain evidence="2">Expedition CK06-06</strain>
    </source>
</reference>
<keyword evidence="1" id="KW-0472">Membrane</keyword>
<feature type="transmembrane region" description="Helical" evidence="1">
    <location>
        <begin position="7"/>
        <end position="31"/>
    </location>
</feature>
<protein>
    <recommendedName>
        <fullName evidence="3">DUF2154 domain-containing protein</fullName>
    </recommendedName>
</protein>
<name>X1E4I5_9ZZZZ</name>
<dbReference type="EMBL" id="BART01032545">
    <property type="protein sequence ID" value="GAH12099.1"/>
    <property type="molecule type" value="Genomic_DNA"/>
</dbReference>
<accession>X1E4I5</accession>
<evidence type="ECO:0000256" key="1">
    <source>
        <dbReference type="SAM" id="Phobius"/>
    </source>
</evidence>
<evidence type="ECO:0000313" key="2">
    <source>
        <dbReference type="EMBL" id="GAH12099.1"/>
    </source>
</evidence>
<organism evidence="2">
    <name type="scientific">marine sediment metagenome</name>
    <dbReference type="NCBI Taxonomy" id="412755"/>
    <lineage>
        <taxon>unclassified sequences</taxon>
        <taxon>metagenomes</taxon>
        <taxon>ecological metagenomes</taxon>
    </lineage>
</organism>
<sequence>MRKIYRLLILFTIMGGGIGSSIVSFYIIGFLNYGVIEESYSFYCTPDIITEPEKIRIDTNGRTINIKHNTSSMPYYMKADANLKVEGMYMKDSDYDYFITEGHYLPSENITELVVYSFGRTLGLFYHPSWTAKYNININITLRTDISYDLYLNVEDTDIFISENLDINELIIN</sequence>
<evidence type="ECO:0008006" key="3">
    <source>
        <dbReference type="Google" id="ProtNLM"/>
    </source>
</evidence>